<dbReference type="Proteomes" id="UP000282977">
    <property type="component" value="Unassembled WGS sequence"/>
</dbReference>
<dbReference type="AlphaFoldDB" id="A0A437J9P3"/>
<dbReference type="InterPro" id="IPR036005">
    <property type="entry name" value="Creatinase/aminopeptidase-like"/>
</dbReference>
<dbReference type="RefSeq" id="WP_127690388.1">
    <property type="nucleotide sequence ID" value="NZ_RZUL01000002.1"/>
</dbReference>
<evidence type="ECO:0000313" key="3">
    <source>
        <dbReference type="EMBL" id="RVT42211.1"/>
    </source>
</evidence>
<reference evidence="3 4" key="1">
    <citation type="submission" date="2019-01" db="EMBL/GenBank/DDBJ databases">
        <authorList>
            <person name="Chen W.-M."/>
        </authorList>
    </citation>
    <scope>NUCLEOTIDE SEQUENCE [LARGE SCALE GENOMIC DNA]</scope>
    <source>
        <strain evidence="3 4">TLA-22</strain>
    </source>
</reference>
<feature type="domain" description="Peptidase M24" evidence="2">
    <location>
        <begin position="219"/>
        <end position="409"/>
    </location>
</feature>
<feature type="chain" id="PRO_5019138961" evidence="1">
    <location>
        <begin position="26"/>
        <end position="453"/>
    </location>
</feature>
<keyword evidence="1" id="KW-0732">Signal</keyword>
<evidence type="ECO:0000259" key="2">
    <source>
        <dbReference type="Pfam" id="PF00557"/>
    </source>
</evidence>
<protein>
    <submittedName>
        <fullName evidence="3">M24 family metallopeptidase</fullName>
    </submittedName>
</protein>
<evidence type="ECO:0000313" key="4">
    <source>
        <dbReference type="Proteomes" id="UP000282977"/>
    </source>
</evidence>
<sequence length="453" mass="49874">MRRHLTTWAFLASAALIAGAMPAVAQTGLRATEELRPAVPPVLPLREQARIRDGWLKERLDTIVPALMREQGIDMWVLVAREYMEDTVVATMLDAQSMSARRRTILMFYDPGAGKPVERLTVSRYGLAGLFPSAWTPETQPDQWKRLAELIAARDPKKIALNISPLTAFGDGLTHGQYLDLTAALPPALRTRIVSGEELAVGWLETRIPAEMALYPQIVRTAHAIMAEGMSDAVITPGKTTADDVMWWYRERIAGLKLDTWFQPSVHIFRKGEKSDLDGDVVIQPGDMLWTDFGITYMGLNTDTQHLAYVLKPGETDAPAGLRAGMAAANRVMDMLTASFRTGLTGNQMLAAAREKALAAGLSPNIYSHPIGYHGHAAGSAIGFWDNQMPGPSGNHALRPNTAWSIELSNTATVPEWDNQAVVFRREEDAFFDGKTVQYIDGRQTAFHLIGGR</sequence>
<dbReference type="OrthoDB" id="9765815at2"/>
<evidence type="ECO:0000256" key="1">
    <source>
        <dbReference type="SAM" id="SignalP"/>
    </source>
</evidence>
<proteinExistence type="predicted"/>
<dbReference type="EMBL" id="RZUL01000002">
    <property type="protein sequence ID" value="RVT42211.1"/>
    <property type="molecule type" value="Genomic_DNA"/>
</dbReference>
<feature type="signal peptide" evidence="1">
    <location>
        <begin position="1"/>
        <end position="25"/>
    </location>
</feature>
<gene>
    <name evidence="3" type="ORF">ENE74_08365</name>
</gene>
<organism evidence="3 4">
    <name type="scientific">Sphingobium algorifonticola</name>
    <dbReference type="NCBI Taxonomy" id="2008318"/>
    <lineage>
        <taxon>Bacteria</taxon>
        <taxon>Pseudomonadati</taxon>
        <taxon>Pseudomonadota</taxon>
        <taxon>Alphaproteobacteria</taxon>
        <taxon>Sphingomonadales</taxon>
        <taxon>Sphingomonadaceae</taxon>
        <taxon>Sphingobium</taxon>
    </lineage>
</organism>
<name>A0A437J9P3_9SPHN</name>
<comment type="caution">
    <text evidence="3">The sequence shown here is derived from an EMBL/GenBank/DDBJ whole genome shotgun (WGS) entry which is preliminary data.</text>
</comment>
<accession>A0A437J9P3</accession>
<dbReference type="Pfam" id="PF00557">
    <property type="entry name" value="Peptidase_M24"/>
    <property type="match status" value="1"/>
</dbReference>
<keyword evidence="4" id="KW-1185">Reference proteome</keyword>
<dbReference type="InterPro" id="IPR000994">
    <property type="entry name" value="Pept_M24"/>
</dbReference>
<dbReference type="Gene3D" id="3.90.230.10">
    <property type="entry name" value="Creatinase/methionine aminopeptidase superfamily"/>
    <property type="match status" value="1"/>
</dbReference>
<dbReference type="SUPFAM" id="SSF55920">
    <property type="entry name" value="Creatinase/aminopeptidase"/>
    <property type="match status" value="1"/>
</dbReference>